<keyword evidence="2 3" id="KW-0408">Iron</keyword>
<dbReference type="GO" id="GO:0004497">
    <property type="term" value="F:monooxygenase activity"/>
    <property type="evidence" value="ECO:0007669"/>
    <property type="project" value="UniProtKB-KW"/>
</dbReference>
<evidence type="ECO:0000313" key="6">
    <source>
        <dbReference type="Proteomes" id="UP001634394"/>
    </source>
</evidence>
<dbReference type="CDD" id="cd20659">
    <property type="entry name" value="CYP4B_4F-like"/>
    <property type="match status" value="1"/>
</dbReference>
<dbReference type="GO" id="GO:0046872">
    <property type="term" value="F:metal ion binding"/>
    <property type="evidence" value="ECO:0007669"/>
    <property type="project" value="UniProtKB-KW"/>
</dbReference>
<keyword evidence="4" id="KW-1133">Transmembrane helix</keyword>
<dbReference type="Pfam" id="PF00067">
    <property type="entry name" value="p450"/>
    <property type="match status" value="1"/>
</dbReference>
<sequence>MALLVTIFMKGVPILLLVYVIIKILSLFRRRWELQALFRAFPGPKPTFLGGNSAELTGDYRGMVKLAEYSVQYRGAFPVWMGPFDAFLMATHPDTAKYILSGSDPKDEMSYSLMRPWIGDGLLLSGGRKWDRNRRLLTPAFHVEILKNYVKIFTASTHILSQKWCAAVEPIEVFHHISLLTLDSMLKCLFGYESNCQTETNRHPYIQGVYEVSDLIVKRIMNPLHHVDWIYYCSDNGRKFKRACNTIHLYSEQIIGSRRQLLQSEKPNSRNVDFLDILLTAKDSEGKGLTNDEIRDEVDTFMFEGHDSTASAISWCLYNLAKHPEHQDRCREEISSVIGNKRDPEWDDLGKMEYTFMCLQESMRLYPPVPNISRLTEKPIALTEGRQIPKGVRVGVSIFALQRHADIWVNPDEYDPSRFSKDITRSSIYYMPFSIGPRNCIGQQFALTQIRIVLAMILRRFHLSLDPDREAEPESTLILRSKNGIYLKIQAT</sequence>
<keyword evidence="4" id="KW-0812">Transmembrane</keyword>
<name>A0ABD3WHJ5_SINWO</name>
<comment type="caution">
    <text evidence="5">The sequence shown here is derived from an EMBL/GenBank/DDBJ whole genome shotgun (WGS) entry which is preliminary data.</text>
</comment>
<feature type="transmembrane region" description="Helical" evidence="4">
    <location>
        <begin position="6"/>
        <end position="28"/>
    </location>
</feature>
<reference evidence="5 6" key="1">
    <citation type="submission" date="2024-11" db="EMBL/GenBank/DDBJ databases">
        <title>Chromosome-level genome assembly of the freshwater bivalve Anodonta woodiana.</title>
        <authorList>
            <person name="Chen X."/>
        </authorList>
    </citation>
    <scope>NUCLEOTIDE SEQUENCE [LARGE SCALE GENOMIC DNA]</scope>
    <source>
        <strain evidence="5">MN2024</strain>
        <tissue evidence="5">Gills</tissue>
    </source>
</reference>
<evidence type="ECO:0000256" key="4">
    <source>
        <dbReference type="SAM" id="Phobius"/>
    </source>
</evidence>
<dbReference type="PROSITE" id="PS00086">
    <property type="entry name" value="CYTOCHROME_P450"/>
    <property type="match status" value="1"/>
</dbReference>
<evidence type="ECO:0008006" key="7">
    <source>
        <dbReference type="Google" id="ProtNLM"/>
    </source>
</evidence>
<comment type="similarity">
    <text evidence="1 3">Belongs to the cytochrome P450 family.</text>
</comment>
<protein>
    <recommendedName>
        <fullName evidence="7">Cytochrome P450</fullName>
    </recommendedName>
</protein>
<dbReference type="AlphaFoldDB" id="A0ABD3WHJ5"/>
<dbReference type="InterPro" id="IPR050196">
    <property type="entry name" value="Cytochrome_P450_Monoox"/>
</dbReference>
<gene>
    <name evidence="5" type="ORF">ACJMK2_036138</name>
</gene>
<keyword evidence="3" id="KW-0503">Monooxygenase</keyword>
<organism evidence="5 6">
    <name type="scientific">Sinanodonta woodiana</name>
    <name type="common">Chinese pond mussel</name>
    <name type="synonym">Anodonta woodiana</name>
    <dbReference type="NCBI Taxonomy" id="1069815"/>
    <lineage>
        <taxon>Eukaryota</taxon>
        <taxon>Metazoa</taxon>
        <taxon>Spiralia</taxon>
        <taxon>Lophotrochozoa</taxon>
        <taxon>Mollusca</taxon>
        <taxon>Bivalvia</taxon>
        <taxon>Autobranchia</taxon>
        <taxon>Heteroconchia</taxon>
        <taxon>Palaeoheterodonta</taxon>
        <taxon>Unionida</taxon>
        <taxon>Unionoidea</taxon>
        <taxon>Unionidae</taxon>
        <taxon>Unioninae</taxon>
        <taxon>Sinanodonta</taxon>
    </lineage>
</organism>
<dbReference type="InterPro" id="IPR036396">
    <property type="entry name" value="Cyt_P450_sf"/>
</dbReference>
<keyword evidence="4" id="KW-0472">Membrane</keyword>
<dbReference type="PRINTS" id="PR00463">
    <property type="entry name" value="EP450I"/>
</dbReference>
<dbReference type="InterPro" id="IPR002401">
    <property type="entry name" value="Cyt_P450_E_grp-I"/>
</dbReference>
<keyword evidence="3" id="KW-0560">Oxidoreductase</keyword>
<dbReference type="PANTHER" id="PTHR24291">
    <property type="entry name" value="CYTOCHROME P450 FAMILY 4"/>
    <property type="match status" value="1"/>
</dbReference>
<dbReference type="SUPFAM" id="SSF48264">
    <property type="entry name" value="Cytochrome P450"/>
    <property type="match status" value="1"/>
</dbReference>
<dbReference type="PANTHER" id="PTHR24291:SF201">
    <property type="entry name" value="CYTOCHROME P450, FAMILY 4, SUBFAMILY B, POLYPEPTIDE 7"/>
    <property type="match status" value="1"/>
</dbReference>
<dbReference type="InterPro" id="IPR001128">
    <property type="entry name" value="Cyt_P450"/>
</dbReference>
<dbReference type="EMBL" id="JBJQND010000006">
    <property type="protein sequence ID" value="KAL3872970.1"/>
    <property type="molecule type" value="Genomic_DNA"/>
</dbReference>
<feature type="binding site" description="axial binding residue" evidence="2">
    <location>
        <position position="440"/>
    </location>
    <ligand>
        <name>heme</name>
        <dbReference type="ChEBI" id="CHEBI:30413"/>
    </ligand>
    <ligandPart>
        <name>Fe</name>
        <dbReference type="ChEBI" id="CHEBI:18248"/>
    </ligandPart>
</feature>
<accession>A0ABD3WHJ5</accession>
<proteinExistence type="inferred from homology"/>
<comment type="cofactor">
    <cofactor evidence="2">
        <name>heme</name>
        <dbReference type="ChEBI" id="CHEBI:30413"/>
    </cofactor>
</comment>
<dbReference type="PRINTS" id="PR00385">
    <property type="entry name" value="P450"/>
</dbReference>
<evidence type="ECO:0000256" key="1">
    <source>
        <dbReference type="ARBA" id="ARBA00010617"/>
    </source>
</evidence>
<dbReference type="Gene3D" id="1.10.630.10">
    <property type="entry name" value="Cytochrome P450"/>
    <property type="match status" value="1"/>
</dbReference>
<evidence type="ECO:0000256" key="3">
    <source>
        <dbReference type="RuleBase" id="RU000461"/>
    </source>
</evidence>
<keyword evidence="2 3" id="KW-0349">Heme</keyword>
<dbReference type="Proteomes" id="UP001634394">
    <property type="component" value="Unassembled WGS sequence"/>
</dbReference>
<keyword evidence="6" id="KW-1185">Reference proteome</keyword>
<dbReference type="InterPro" id="IPR017972">
    <property type="entry name" value="Cyt_P450_CS"/>
</dbReference>
<evidence type="ECO:0000313" key="5">
    <source>
        <dbReference type="EMBL" id="KAL3872970.1"/>
    </source>
</evidence>
<evidence type="ECO:0000256" key="2">
    <source>
        <dbReference type="PIRSR" id="PIRSR602401-1"/>
    </source>
</evidence>
<keyword evidence="2 3" id="KW-0479">Metal-binding</keyword>